<dbReference type="AlphaFoldDB" id="A0A8S3X375"/>
<dbReference type="Proteomes" id="UP000691718">
    <property type="component" value="Unassembled WGS sequence"/>
</dbReference>
<dbReference type="EMBL" id="CAJQZP010000898">
    <property type="protein sequence ID" value="CAG4995017.1"/>
    <property type="molecule type" value="Genomic_DNA"/>
</dbReference>
<feature type="signal peptide" evidence="2">
    <location>
        <begin position="1"/>
        <end position="17"/>
    </location>
</feature>
<sequence>MDAKIWVLLAIAITVQCRDIIVGSINGGHKIFDENKQASPALWRRTENVTITANENETIGGIIVTDLREEKDGDAKIVEGGEGQNNITIELKSPAVLRGFDFHIEAYAVSKNQQKSTEQEIRTIESDKSTENSKAETSLNTDASIPINLAKTQTSSSSESSLESITNKAEKNNQRQNRDTRNIEKITQQTNPVQLFTDTSTTVAPEGIESHTLENKYASTQVSEQRHDFHVPKIQLHEFSRMPESTARNVPISDLKIMEGTNYHREGHREPDQNIYGDNKRYTQVDYPQFDINDNNKTPVPSTVNTEMPTIENKNKNLRKKRDMGHEQHNPIISNKEGLTSSKRFTNDDNTSEINKPNSQTQQHHQDNGQFHKNIDIKERKDQNENDSFKGRYIPDGLKFNVPNLGTHRDASLTDINKLSTSSSQMPAESAKQEDSIYIHQHSQIRNQQSSITNIPKQSTNPSTTKSESISEKQGNLEIDSKVTDSVKPDNSASVSKSIEGNHRDIRDTAMVKTNDKKETSLSPIDNLNDSKNPTTYTTTIATSEKSETDQQKAQNISGSHMILQSNLKIPTVLHFDTDVSVNDGNTPMVSLDTENMERNSRATVNDAKNETLSSTKVLKHTANNNINSNQNKFELTTNLKGIKPGEVTGETTIEPQENIEVPVEFKSGVSDSAHPINLTTDANENCTSTQKGNTDNKDSKSAITLTTEAEKTITYKDEKLQQRLPIIVATDPKTTESRINPKFEMKNIPQQFNTNVSVKENSQSPKIPRDVKETDKVDRDSASIEELKSDMSLKDIKVSSTDSIVTPTGANKEQAKVFENNKNESTEKSR</sequence>
<feature type="compositionally biased region" description="Basic and acidic residues" evidence="1">
    <location>
        <begin position="373"/>
        <end position="390"/>
    </location>
</feature>
<feature type="compositionally biased region" description="Basic and acidic residues" evidence="1">
    <location>
        <begin position="768"/>
        <end position="798"/>
    </location>
</feature>
<dbReference type="InterPro" id="IPR031734">
    <property type="entry name" value="MBF2"/>
</dbReference>
<proteinExistence type="predicted"/>
<feature type="compositionally biased region" description="Polar residues" evidence="1">
    <location>
        <begin position="799"/>
        <end position="812"/>
    </location>
</feature>
<dbReference type="Pfam" id="PF15868">
    <property type="entry name" value="MBF2"/>
    <property type="match status" value="1"/>
</dbReference>
<evidence type="ECO:0000256" key="2">
    <source>
        <dbReference type="SAM" id="SignalP"/>
    </source>
</evidence>
<feature type="region of interest" description="Disordered" evidence="1">
    <location>
        <begin position="321"/>
        <end position="409"/>
    </location>
</feature>
<feature type="compositionally biased region" description="Basic and acidic residues" evidence="1">
    <location>
        <begin position="117"/>
        <end position="134"/>
    </location>
</feature>
<organism evidence="3 4">
    <name type="scientific">Parnassius apollo</name>
    <name type="common">Apollo butterfly</name>
    <name type="synonym">Papilio apollo</name>
    <dbReference type="NCBI Taxonomy" id="110799"/>
    <lineage>
        <taxon>Eukaryota</taxon>
        <taxon>Metazoa</taxon>
        <taxon>Ecdysozoa</taxon>
        <taxon>Arthropoda</taxon>
        <taxon>Hexapoda</taxon>
        <taxon>Insecta</taxon>
        <taxon>Pterygota</taxon>
        <taxon>Neoptera</taxon>
        <taxon>Endopterygota</taxon>
        <taxon>Lepidoptera</taxon>
        <taxon>Glossata</taxon>
        <taxon>Ditrysia</taxon>
        <taxon>Papilionoidea</taxon>
        <taxon>Papilionidae</taxon>
        <taxon>Parnassiinae</taxon>
        <taxon>Parnassini</taxon>
        <taxon>Parnassius</taxon>
        <taxon>Parnassius</taxon>
    </lineage>
</organism>
<feature type="compositionally biased region" description="Polar residues" evidence="1">
    <location>
        <begin position="331"/>
        <end position="371"/>
    </location>
</feature>
<dbReference type="OrthoDB" id="7230779at2759"/>
<feature type="region of interest" description="Disordered" evidence="1">
    <location>
        <begin position="111"/>
        <end position="185"/>
    </location>
</feature>
<feature type="compositionally biased region" description="Polar residues" evidence="1">
    <location>
        <begin position="521"/>
        <end position="537"/>
    </location>
</feature>
<keyword evidence="2" id="KW-0732">Signal</keyword>
<evidence type="ECO:0000313" key="3">
    <source>
        <dbReference type="EMBL" id="CAG4995017.1"/>
    </source>
</evidence>
<feature type="chain" id="PRO_5035907210" evidence="2">
    <location>
        <begin position="18"/>
        <end position="831"/>
    </location>
</feature>
<feature type="compositionally biased region" description="Basic and acidic residues" evidence="1">
    <location>
        <begin position="479"/>
        <end position="488"/>
    </location>
</feature>
<feature type="compositionally biased region" description="Polar residues" evidence="1">
    <location>
        <begin position="444"/>
        <end position="474"/>
    </location>
</feature>
<feature type="compositionally biased region" description="Polar residues" evidence="1">
    <location>
        <begin position="679"/>
        <end position="694"/>
    </location>
</feature>
<feature type="compositionally biased region" description="Low complexity" evidence="1">
    <location>
        <begin position="155"/>
        <end position="164"/>
    </location>
</feature>
<accession>A0A8S3X375</accession>
<feature type="region of interest" description="Disordered" evidence="1">
    <location>
        <begin position="679"/>
        <end position="701"/>
    </location>
</feature>
<protein>
    <submittedName>
        <fullName evidence="3">(apollo) hypothetical protein</fullName>
    </submittedName>
</protein>
<keyword evidence="4" id="KW-1185">Reference proteome</keyword>
<feature type="region of interest" description="Disordered" evidence="1">
    <location>
        <begin position="758"/>
        <end position="831"/>
    </location>
</feature>
<evidence type="ECO:0000313" key="4">
    <source>
        <dbReference type="Proteomes" id="UP000691718"/>
    </source>
</evidence>
<feature type="compositionally biased region" description="Polar residues" evidence="1">
    <location>
        <begin position="489"/>
        <end position="499"/>
    </location>
</feature>
<gene>
    <name evidence="3" type="ORF">PAPOLLO_LOCUS12731</name>
</gene>
<feature type="compositionally biased region" description="Basic and acidic residues" evidence="1">
    <location>
        <begin position="168"/>
        <end position="184"/>
    </location>
</feature>
<feature type="compositionally biased region" description="Basic and acidic residues" evidence="1">
    <location>
        <begin position="500"/>
        <end position="520"/>
    </location>
</feature>
<evidence type="ECO:0000256" key="1">
    <source>
        <dbReference type="SAM" id="MobiDB-lite"/>
    </source>
</evidence>
<feature type="compositionally biased region" description="Polar residues" evidence="1">
    <location>
        <begin position="292"/>
        <end position="308"/>
    </location>
</feature>
<feature type="region of interest" description="Disordered" evidence="1">
    <location>
        <begin position="444"/>
        <end position="537"/>
    </location>
</feature>
<comment type="caution">
    <text evidence="3">The sequence shown here is derived from an EMBL/GenBank/DDBJ whole genome shotgun (WGS) entry which is preliminary data.</text>
</comment>
<reference evidence="3" key="1">
    <citation type="submission" date="2021-04" db="EMBL/GenBank/DDBJ databases">
        <authorList>
            <person name="Tunstrom K."/>
        </authorList>
    </citation>
    <scope>NUCLEOTIDE SEQUENCE</scope>
</reference>
<feature type="region of interest" description="Disordered" evidence="1">
    <location>
        <begin position="289"/>
        <end position="308"/>
    </location>
</feature>
<name>A0A8S3X375_PARAO</name>
<feature type="compositionally biased region" description="Basic and acidic residues" evidence="1">
    <location>
        <begin position="814"/>
        <end position="831"/>
    </location>
</feature>